<comment type="subcellular location">
    <subcellularLocation>
        <location evidence="2">Cell membrane</location>
        <topology evidence="2">Lipid-anchor</topology>
    </subcellularLocation>
</comment>
<keyword evidence="2" id="KW-0472">Membrane</keyword>
<evidence type="ECO:0000256" key="2">
    <source>
        <dbReference type="RuleBase" id="RU362097"/>
    </source>
</evidence>
<dbReference type="Gene3D" id="2.20.200.10">
    <property type="entry name" value="Outer membrane efflux proteins (OEP)"/>
    <property type="match status" value="1"/>
</dbReference>
<reference evidence="3" key="1">
    <citation type="submission" date="2023-07" db="EMBL/GenBank/DDBJ databases">
        <title>Sorghum-associated microbial communities from plants grown in Nebraska, USA.</title>
        <authorList>
            <person name="Schachtman D."/>
        </authorList>
    </citation>
    <scope>NUCLEOTIDE SEQUENCE</scope>
    <source>
        <strain evidence="3">DS1061</strain>
    </source>
</reference>
<evidence type="ECO:0000313" key="3">
    <source>
        <dbReference type="EMBL" id="MDP9649655.1"/>
    </source>
</evidence>
<comment type="similarity">
    <text evidence="1 2">Belongs to the outer membrane factor (OMF) (TC 1.B.17) family.</text>
</comment>
<dbReference type="InterPro" id="IPR010131">
    <property type="entry name" value="MdtP/NodT-like"/>
</dbReference>
<dbReference type="NCBIfam" id="TIGR01845">
    <property type="entry name" value="outer_NodT"/>
    <property type="match status" value="1"/>
</dbReference>
<dbReference type="SUPFAM" id="SSF56954">
    <property type="entry name" value="Outer membrane efflux proteins (OEP)"/>
    <property type="match status" value="1"/>
</dbReference>
<proteinExistence type="inferred from homology"/>
<dbReference type="PANTHER" id="PTHR30203">
    <property type="entry name" value="OUTER MEMBRANE CATION EFFLUX PROTEIN"/>
    <property type="match status" value="1"/>
</dbReference>
<dbReference type="RefSeq" id="WP_392394935.1">
    <property type="nucleotide sequence ID" value="NZ_JAURTK010000006.1"/>
</dbReference>
<feature type="chain" id="PRO_5044361617" evidence="2">
    <location>
        <begin position="24"/>
        <end position="475"/>
    </location>
</feature>
<dbReference type="Pfam" id="PF02321">
    <property type="entry name" value="OEP"/>
    <property type="match status" value="2"/>
</dbReference>
<feature type="signal peptide" evidence="2">
    <location>
        <begin position="1"/>
        <end position="23"/>
    </location>
</feature>
<dbReference type="PANTHER" id="PTHR30203:SF33">
    <property type="entry name" value="BLR4455 PROTEIN"/>
    <property type="match status" value="1"/>
</dbReference>
<name>A0AB73IIB6_9BURK</name>
<keyword evidence="2" id="KW-1134">Transmembrane beta strand</keyword>
<dbReference type="EMBL" id="JAURTK010000006">
    <property type="protein sequence ID" value="MDP9649655.1"/>
    <property type="molecule type" value="Genomic_DNA"/>
</dbReference>
<keyword evidence="2" id="KW-0812">Transmembrane</keyword>
<keyword evidence="2" id="KW-0732">Signal</keyword>
<dbReference type="Proteomes" id="UP001229486">
    <property type="component" value="Unassembled WGS sequence"/>
</dbReference>
<keyword evidence="2" id="KW-0564">Palmitate</keyword>
<evidence type="ECO:0000313" key="4">
    <source>
        <dbReference type="Proteomes" id="UP001229486"/>
    </source>
</evidence>
<gene>
    <name evidence="3" type="ORF">J2793_005122</name>
</gene>
<comment type="caution">
    <text evidence="3">The sequence shown here is derived from an EMBL/GenBank/DDBJ whole genome shotgun (WGS) entry which is preliminary data.</text>
</comment>
<evidence type="ECO:0000256" key="1">
    <source>
        <dbReference type="ARBA" id="ARBA00007613"/>
    </source>
</evidence>
<organism evidence="3 4">
    <name type="scientific">Paraburkholderia caledonica</name>
    <dbReference type="NCBI Taxonomy" id="134536"/>
    <lineage>
        <taxon>Bacteria</taxon>
        <taxon>Pseudomonadati</taxon>
        <taxon>Pseudomonadota</taxon>
        <taxon>Betaproteobacteria</taxon>
        <taxon>Burkholderiales</taxon>
        <taxon>Burkholderiaceae</taxon>
        <taxon>Paraburkholderia</taxon>
    </lineage>
</organism>
<sequence length="475" mass="49719">MRQGSIRAATLFLAGALVGCATAPEPTSPSLDVPATWRFAPSAQGTWSDSVDSHWSRGFGSAALDDLVAQALAKNDEVTAADARLSQARAALADARGALFPQLSVQASHTGPNAALNSSDAYLASGAYSWLLNGAYDLDIWGVDRDAVDAARANAQAQRYALDSVKLDLAAAVMSTFVQTSAMQARVEVASRNLEVAERTEALVATRVENGYIPRLELFEQRTLVATQTRTVASLRQQAAASEIALAELLGVAPANFAPMIDEFGRLSIPTLAPALPSVLLTRRPDIAQAEARLATADANVRAARAALLPSVNISAALYDPGSSLARIAASPFYALSASVAATIFDGGHLRARRDLAQAQRAELIAGYQRAVSKAFCDVEAALNAIAGTDSQLAAQRSAIEQAQAALATAQARYAAGGETLLTVLDAERSLFSEQDLAVQLRLANMLAKIALFKAMGGGWQDDAVTVPYAPARAG</sequence>
<dbReference type="GO" id="GO:0015562">
    <property type="term" value="F:efflux transmembrane transporter activity"/>
    <property type="evidence" value="ECO:0007669"/>
    <property type="project" value="InterPro"/>
</dbReference>
<dbReference type="InterPro" id="IPR003423">
    <property type="entry name" value="OMP_efflux"/>
</dbReference>
<dbReference type="GO" id="GO:0005886">
    <property type="term" value="C:plasma membrane"/>
    <property type="evidence" value="ECO:0007669"/>
    <property type="project" value="UniProtKB-SubCell"/>
</dbReference>
<protein>
    <submittedName>
        <fullName evidence="3">NodT family efflux transporter outer membrane factor (OMF) lipoprotein</fullName>
    </submittedName>
</protein>
<dbReference type="PROSITE" id="PS51257">
    <property type="entry name" value="PROKAR_LIPOPROTEIN"/>
    <property type="match status" value="1"/>
</dbReference>
<keyword evidence="2 3" id="KW-0449">Lipoprotein</keyword>
<accession>A0AB73IIB6</accession>
<dbReference type="AlphaFoldDB" id="A0AB73IIB6"/>
<dbReference type="Gene3D" id="1.20.1600.10">
    <property type="entry name" value="Outer membrane efflux proteins (OEP)"/>
    <property type="match status" value="1"/>
</dbReference>